<dbReference type="GO" id="GO:0008270">
    <property type="term" value="F:zinc ion binding"/>
    <property type="evidence" value="ECO:0007669"/>
    <property type="project" value="UniProtKB-KW"/>
</dbReference>
<evidence type="ECO:0000313" key="5">
    <source>
        <dbReference type="Proteomes" id="UP000290289"/>
    </source>
</evidence>
<feature type="region of interest" description="Disordered" evidence="2">
    <location>
        <begin position="223"/>
        <end position="243"/>
    </location>
</feature>
<evidence type="ECO:0000256" key="1">
    <source>
        <dbReference type="PROSITE-ProRule" id="PRU00175"/>
    </source>
</evidence>
<reference evidence="4 5" key="1">
    <citation type="submission" date="2018-10" db="EMBL/GenBank/DDBJ databases">
        <title>A high-quality apple genome assembly.</title>
        <authorList>
            <person name="Hu J."/>
        </authorList>
    </citation>
    <scope>NUCLEOTIDE SEQUENCE [LARGE SCALE GENOMIC DNA]</scope>
    <source>
        <strain evidence="5">cv. HFTH1</strain>
        <tissue evidence="4">Young leaf</tissue>
    </source>
</reference>
<sequence>MDSMEEGQVVREPCNCSHAFHKECLDVWIDQGQLTCPLCRSELLPKTCSTSPNSKDKDPWRKERMIYLFVVDMPPPPQQPICNNLPTLPDLLLTAISISFLFSSSARATLLSKTPFSHLPSCPRRLFKIPTMSLHHHPQQHRFATPQSLSEWLKPRLLSDSLASWGVKPGTKNVHNLWLELSEGESFLADSSPPVRTVHVVTVRIIDDKSRILIEAHQELSDGSVRSRGRPLSEKMKPGEDHESAANRAVMEELGSILNSASNGIVKIVPGSYEKRVEERHSMSYPGLPACYVLHAVDAWVEGLPEGEFCTEEEQEYPNGGAMSIAHEAVSVKKHFWKWNRAQSVQK</sequence>
<name>A0A498JN83_MALDO</name>
<feature type="compositionally biased region" description="Basic and acidic residues" evidence="2">
    <location>
        <begin position="231"/>
        <end position="243"/>
    </location>
</feature>
<proteinExistence type="predicted"/>
<gene>
    <name evidence="4" type="ORF">DVH24_024988</name>
</gene>
<keyword evidence="5" id="KW-1185">Reference proteome</keyword>
<dbReference type="PANTHER" id="PTHR36395">
    <property type="entry name" value="RING-H2 ZINC FINGER PROTEIN"/>
    <property type="match status" value="1"/>
</dbReference>
<feature type="domain" description="RING-type" evidence="3">
    <location>
        <begin position="16"/>
        <end position="40"/>
    </location>
</feature>
<evidence type="ECO:0000313" key="4">
    <source>
        <dbReference type="EMBL" id="RXH95304.1"/>
    </source>
</evidence>
<dbReference type="PANTHER" id="PTHR36395:SF1">
    <property type="entry name" value="RING-H2 ZINC FINGER PROTEIN"/>
    <property type="match status" value="1"/>
</dbReference>
<evidence type="ECO:0000256" key="2">
    <source>
        <dbReference type="SAM" id="MobiDB-lite"/>
    </source>
</evidence>
<dbReference type="SUPFAM" id="SSF57850">
    <property type="entry name" value="RING/U-box"/>
    <property type="match status" value="1"/>
</dbReference>
<protein>
    <recommendedName>
        <fullName evidence="3">RING-type domain-containing protein</fullName>
    </recommendedName>
</protein>
<comment type="caution">
    <text evidence="4">The sequence shown here is derived from an EMBL/GenBank/DDBJ whole genome shotgun (WGS) entry which is preliminary data.</text>
</comment>
<dbReference type="CDD" id="cd02883">
    <property type="entry name" value="NUDIX_Hydrolase"/>
    <property type="match status" value="1"/>
</dbReference>
<evidence type="ECO:0000259" key="3">
    <source>
        <dbReference type="PROSITE" id="PS50089"/>
    </source>
</evidence>
<dbReference type="AlphaFoldDB" id="A0A498JN83"/>
<keyword evidence="1" id="KW-0862">Zinc</keyword>
<dbReference type="PROSITE" id="PS50089">
    <property type="entry name" value="ZF_RING_2"/>
    <property type="match status" value="1"/>
</dbReference>
<dbReference type="Gene3D" id="3.30.40.10">
    <property type="entry name" value="Zinc/RING finger domain, C3HC4 (zinc finger)"/>
    <property type="match status" value="1"/>
</dbReference>
<dbReference type="Pfam" id="PF13639">
    <property type="entry name" value="zf-RING_2"/>
    <property type="match status" value="1"/>
</dbReference>
<dbReference type="InterPro" id="IPR013083">
    <property type="entry name" value="Znf_RING/FYVE/PHD"/>
</dbReference>
<dbReference type="EMBL" id="RDQH01000333">
    <property type="protein sequence ID" value="RXH95304.1"/>
    <property type="molecule type" value="Genomic_DNA"/>
</dbReference>
<accession>A0A498JN83</accession>
<keyword evidence="1" id="KW-0863">Zinc-finger</keyword>
<dbReference type="InterPro" id="IPR001841">
    <property type="entry name" value="Znf_RING"/>
</dbReference>
<dbReference type="Proteomes" id="UP000290289">
    <property type="component" value="Chromosome 7"/>
</dbReference>
<keyword evidence="1" id="KW-0479">Metal-binding</keyword>
<organism evidence="4 5">
    <name type="scientific">Malus domestica</name>
    <name type="common">Apple</name>
    <name type="synonym">Pyrus malus</name>
    <dbReference type="NCBI Taxonomy" id="3750"/>
    <lineage>
        <taxon>Eukaryota</taxon>
        <taxon>Viridiplantae</taxon>
        <taxon>Streptophyta</taxon>
        <taxon>Embryophyta</taxon>
        <taxon>Tracheophyta</taxon>
        <taxon>Spermatophyta</taxon>
        <taxon>Magnoliopsida</taxon>
        <taxon>eudicotyledons</taxon>
        <taxon>Gunneridae</taxon>
        <taxon>Pentapetalae</taxon>
        <taxon>rosids</taxon>
        <taxon>fabids</taxon>
        <taxon>Rosales</taxon>
        <taxon>Rosaceae</taxon>
        <taxon>Amygdaloideae</taxon>
        <taxon>Maleae</taxon>
        <taxon>Malus</taxon>
    </lineage>
</organism>